<dbReference type="Proteomes" id="UP000447873">
    <property type="component" value="Unassembled WGS sequence"/>
</dbReference>
<dbReference type="InterPro" id="IPR002575">
    <property type="entry name" value="Aminoglycoside_PTrfase"/>
</dbReference>
<organism evidence="2 3">
    <name type="scientific">Venturia inaequalis</name>
    <name type="common">Apple scab fungus</name>
    <dbReference type="NCBI Taxonomy" id="5025"/>
    <lineage>
        <taxon>Eukaryota</taxon>
        <taxon>Fungi</taxon>
        <taxon>Dikarya</taxon>
        <taxon>Ascomycota</taxon>
        <taxon>Pezizomycotina</taxon>
        <taxon>Dothideomycetes</taxon>
        <taxon>Pleosporomycetidae</taxon>
        <taxon>Venturiales</taxon>
        <taxon>Venturiaceae</taxon>
        <taxon>Venturia</taxon>
    </lineage>
</organism>
<sequence>MASEICSNSVCEDHTILQDISRELFPGCQTQLLANQGACSTTFALRYTTADKFCHRILQFRQPSFDLDMKLMAQAKLVYGAYVPSAQRHDMSGLLAYHISNPPTVCYEMDVIPGVTLKTIAPFGPCLTGAEMRRQENLVQDFAEFVSRGWPKDNLKQPVHDGKVGSQIPKKLKMLAEQLPYRQHREVARRTLDNISSLSQLPVVVTHGDTIPSNIMCAPDTGRLTGVVDWAEAEYLPFGTCLYGLEHFLGRLSSSKRRDSVIEGGRFIPYERASHLRRLFWQSLRLKVPALQEDDNLMKLVVMAKTIGILLWYGFAWDGGAIDRVVTLQRDTEEIIYLDAFLDDARDLAVLPLSQVMSLE</sequence>
<evidence type="ECO:0000313" key="2">
    <source>
        <dbReference type="EMBL" id="KAE9983437.1"/>
    </source>
</evidence>
<name>A0A8H3V9A0_VENIN</name>
<evidence type="ECO:0000313" key="3">
    <source>
        <dbReference type="Proteomes" id="UP000447873"/>
    </source>
</evidence>
<dbReference type="AlphaFoldDB" id="A0A8H3V9A0"/>
<accession>A0A8H3V9A0</accession>
<dbReference type="Gene3D" id="3.90.1200.10">
    <property type="match status" value="1"/>
</dbReference>
<dbReference type="InterPro" id="IPR011009">
    <property type="entry name" value="Kinase-like_dom_sf"/>
</dbReference>
<protein>
    <recommendedName>
        <fullName evidence="1">Aminoglycoside phosphotransferase domain-containing protein</fullName>
    </recommendedName>
</protein>
<gene>
    <name evidence="2" type="ORF">EG328_009929</name>
</gene>
<proteinExistence type="predicted"/>
<dbReference type="SUPFAM" id="SSF56112">
    <property type="entry name" value="Protein kinase-like (PK-like)"/>
    <property type="match status" value="1"/>
</dbReference>
<reference evidence="2 3" key="1">
    <citation type="submission" date="2018-12" db="EMBL/GenBank/DDBJ databases">
        <title>Venturia inaequalis Genome Resource.</title>
        <authorList>
            <person name="Lichtner F.J."/>
        </authorList>
    </citation>
    <scope>NUCLEOTIDE SEQUENCE [LARGE SCALE GENOMIC DNA]</scope>
    <source>
        <strain evidence="2 3">120213</strain>
    </source>
</reference>
<evidence type="ECO:0000259" key="1">
    <source>
        <dbReference type="Pfam" id="PF01636"/>
    </source>
</evidence>
<comment type="caution">
    <text evidence="2">The sequence shown here is derived from an EMBL/GenBank/DDBJ whole genome shotgun (WGS) entry which is preliminary data.</text>
</comment>
<dbReference type="Pfam" id="PF01636">
    <property type="entry name" value="APH"/>
    <property type="match status" value="1"/>
</dbReference>
<dbReference type="EMBL" id="WNWS01000062">
    <property type="protein sequence ID" value="KAE9983437.1"/>
    <property type="molecule type" value="Genomic_DNA"/>
</dbReference>
<dbReference type="InterPro" id="IPR051678">
    <property type="entry name" value="AGP_Transferase"/>
</dbReference>
<feature type="domain" description="Aminoglycoside phosphotransferase" evidence="1">
    <location>
        <begin position="129"/>
        <end position="235"/>
    </location>
</feature>
<dbReference type="PANTHER" id="PTHR21310">
    <property type="entry name" value="AMINOGLYCOSIDE PHOSPHOTRANSFERASE-RELATED-RELATED"/>
    <property type="match status" value="1"/>
</dbReference>
<dbReference type="PANTHER" id="PTHR21310:SF59">
    <property type="entry name" value="AMINOGLYCOSIDE PHOSPHOTRANSFERASE DOMAIN-CONTAINING PROTEIN"/>
    <property type="match status" value="1"/>
</dbReference>